<evidence type="ECO:0000256" key="3">
    <source>
        <dbReference type="ARBA" id="ARBA00012266"/>
    </source>
</evidence>
<keyword evidence="11" id="KW-0057">Aromatic amino acid biosynthesis</keyword>
<dbReference type="PANTHER" id="PTHR11236">
    <property type="entry name" value="AMINOBENZOATE/ANTHRANILATE SYNTHASE"/>
    <property type="match status" value="1"/>
</dbReference>
<feature type="binding site" evidence="12">
    <location>
        <position position="473"/>
    </location>
    <ligand>
        <name>chorismate</name>
        <dbReference type="ChEBI" id="CHEBI:29748"/>
    </ligand>
</feature>
<comment type="pathway">
    <text evidence="1 11">Amino-acid biosynthesis; L-tryptophan biosynthesis; L-tryptophan from chorismate: step 1/5.</text>
</comment>
<keyword evidence="7 13" id="KW-0460">Magnesium</keyword>
<proteinExistence type="inferred from homology"/>
<dbReference type="Proteomes" id="UP000179588">
    <property type="component" value="Unassembled WGS sequence"/>
</dbReference>
<dbReference type="EMBL" id="LVIE01000168">
    <property type="protein sequence ID" value="OHT23948.1"/>
    <property type="molecule type" value="Genomic_DNA"/>
</dbReference>
<feature type="binding site" evidence="12">
    <location>
        <position position="453"/>
    </location>
    <ligand>
        <name>chorismate</name>
        <dbReference type="ChEBI" id="CHEBI:29748"/>
    </ligand>
</feature>
<evidence type="ECO:0000256" key="12">
    <source>
        <dbReference type="PIRSR" id="PIRSR001373-1"/>
    </source>
</evidence>
<dbReference type="GeneID" id="92279015"/>
<dbReference type="RefSeq" id="WP_070928130.1">
    <property type="nucleotide sequence ID" value="NZ_CANMXG010000001.1"/>
</dbReference>
<evidence type="ECO:0000256" key="7">
    <source>
        <dbReference type="ARBA" id="ARBA00022842"/>
    </source>
</evidence>
<feature type="binding site" evidence="12">
    <location>
        <begin position="332"/>
        <end position="333"/>
    </location>
    <ligand>
        <name>chorismate</name>
        <dbReference type="ChEBI" id="CHEBI:29748"/>
    </ligand>
</feature>
<dbReference type="AlphaFoldDB" id="A0A1S1HPB2"/>
<evidence type="ECO:0000256" key="5">
    <source>
        <dbReference type="ARBA" id="ARBA00022723"/>
    </source>
</evidence>
<dbReference type="OrthoDB" id="9803598at2"/>
<dbReference type="InterPro" id="IPR005257">
    <property type="entry name" value="Anth_synth_I_TrpE"/>
</dbReference>
<keyword evidence="6 11" id="KW-0822">Tryptophan biosynthesis</keyword>
<dbReference type="InterPro" id="IPR019999">
    <property type="entry name" value="Anth_synth_I-like"/>
</dbReference>
<feature type="binding site" evidence="13">
    <location>
        <position position="365"/>
    </location>
    <ligand>
        <name>Mg(2+)</name>
        <dbReference type="ChEBI" id="CHEBI:18420"/>
    </ligand>
</feature>
<keyword evidence="8 11" id="KW-0456">Lyase</keyword>
<evidence type="ECO:0000256" key="1">
    <source>
        <dbReference type="ARBA" id="ARBA00004873"/>
    </source>
</evidence>
<dbReference type="UniPathway" id="UPA00035">
    <property type="reaction ID" value="UER00040"/>
</dbReference>
<evidence type="ECO:0000313" key="16">
    <source>
        <dbReference type="EMBL" id="OHT23948.1"/>
    </source>
</evidence>
<name>A0A1S1HPB2_PROST</name>
<protein>
    <recommendedName>
        <fullName evidence="4 11">Anthranilate synthase component 1</fullName>
        <ecNumber evidence="3 11">4.1.3.27</ecNumber>
    </recommendedName>
</protein>
<feature type="binding site" evidence="12">
    <location>
        <position position="43"/>
    </location>
    <ligand>
        <name>L-tryptophan</name>
        <dbReference type="ChEBI" id="CHEBI:57912"/>
    </ligand>
</feature>
<comment type="caution">
    <text evidence="16">The sequence shown here is derived from an EMBL/GenBank/DDBJ whole genome shotgun (WGS) entry which is preliminary data.</text>
</comment>
<reference evidence="16 17" key="1">
    <citation type="submission" date="2016-03" db="EMBL/GenBank/DDBJ databases">
        <title>Genome sequence of Providencia stuartii strain, isolated from the salivary glands of larval Lucilia sericata.</title>
        <authorList>
            <person name="Yuan Y."/>
            <person name="Zhang Y."/>
            <person name="Fu S."/>
            <person name="Crippen T.L."/>
            <person name="Visi D."/>
            <person name="Benbow M.E."/>
            <person name="Allen M."/>
            <person name="Tomberlin J.K."/>
            <person name="Sze S.-H."/>
            <person name="Tarone A.M."/>
        </authorList>
    </citation>
    <scope>NUCLEOTIDE SEQUENCE [LARGE SCALE GENOMIC DNA]</scope>
    <source>
        <strain evidence="16 17">Crippen</strain>
    </source>
</reference>
<dbReference type="GO" id="GO:0004049">
    <property type="term" value="F:anthranilate synthase activity"/>
    <property type="evidence" value="ECO:0007669"/>
    <property type="project" value="UniProtKB-EC"/>
</dbReference>
<evidence type="ECO:0000256" key="13">
    <source>
        <dbReference type="PIRSR" id="PIRSR001373-2"/>
    </source>
</evidence>
<dbReference type="InterPro" id="IPR005801">
    <property type="entry name" value="ADC_synthase"/>
</dbReference>
<dbReference type="InterPro" id="IPR015890">
    <property type="entry name" value="Chorismate_C"/>
</dbReference>
<dbReference type="PRINTS" id="PR00095">
    <property type="entry name" value="ANTSNTHASEI"/>
</dbReference>
<dbReference type="SUPFAM" id="SSF56322">
    <property type="entry name" value="ADC synthase"/>
    <property type="match status" value="1"/>
</dbReference>
<evidence type="ECO:0000256" key="8">
    <source>
        <dbReference type="ARBA" id="ARBA00023239"/>
    </source>
</evidence>
<keyword evidence="11 12" id="KW-0028">Amino-acid biosynthesis</keyword>
<feature type="binding site" evidence="12">
    <location>
        <begin position="295"/>
        <end position="297"/>
    </location>
    <ligand>
        <name>L-tryptophan</name>
        <dbReference type="ChEBI" id="CHEBI:57912"/>
    </ligand>
</feature>
<feature type="domain" description="Chorismate-utilising enzyme C-terminal" evidence="14">
    <location>
        <begin position="246"/>
        <end position="506"/>
    </location>
</feature>
<gene>
    <name evidence="16" type="ORF">A3Q29_04560</name>
</gene>
<evidence type="ECO:0000259" key="14">
    <source>
        <dbReference type="Pfam" id="PF00425"/>
    </source>
</evidence>
<dbReference type="NCBIfam" id="NF010079">
    <property type="entry name" value="PRK13564.1"/>
    <property type="match status" value="1"/>
</dbReference>
<evidence type="ECO:0000259" key="15">
    <source>
        <dbReference type="Pfam" id="PF04715"/>
    </source>
</evidence>
<comment type="function">
    <text evidence="9">Part of a heterotetrameric complex that catalyzes the two-step biosynthesis of anthranilate, an intermediate in the biosynthesis of L-tryptophan. In the first step, the glutamine-binding beta subunit (TrpG) of anthranilate synthase (AS) provides the glutamine amidotransferase activity which generates ammonia as a substrate that, along with chorismate, is used in the second step, catalyzed by the large alpha subunit of AS (TrpE) to produce anthranilate. In the absence of TrpG, TrpE can synthesize anthranilate directly from chorismate and high concentrations of ammonia.</text>
</comment>
<evidence type="ECO:0000256" key="10">
    <source>
        <dbReference type="ARBA" id="ARBA00047683"/>
    </source>
</evidence>
<evidence type="ECO:0000256" key="4">
    <source>
        <dbReference type="ARBA" id="ARBA00020653"/>
    </source>
</evidence>
<dbReference type="Pfam" id="PF04715">
    <property type="entry name" value="Anth_synt_I_N"/>
    <property type="match status" value="1"/>
</dbReference>
<dbReference type="PANTHER" id="PTHR11236:SF49">
    <property type="entry name" value="ANTHRANILATE SYNTHASE COMPONENT 1"/>
    <property type="match status" value="1"/>
</dbReference>
<feature type="domain" description="Anthranilate synthase component I N-terminal" evidence="15">
    <location>
        <begin position="23"/>
        <end position="194"/>
    </location>
</feature>
<keyword evidence="17" id="KW-1185">Reference proteome</keyword>
<feature type="binding site" evidence="13">
    <location>
        <position position="502"/>
    </location>
    <ligand>
        <name>Mg(2+)</name>
        <dbReference type="ChEBI" id="CHEBI:18420"/>
    </ligand>
</feature>
<comment type="catalytic activity">
    <reaction evidence="10 11">
        <text>chorismate + L-glutamine = anthranilate + pyruvate + L-glutamate + H(+)</text>
        <dbReference type="Rhea" id="RHEA:21732"/>
        <dbReference type="ChEBI" id="CHEBI:15361"/>
        <dbReference type="ChEBI" id="CHEBI:15378"/>
        <dbReference type="ChEBI" id="CHEBI:16567"/>
        <dbReference type="ChEBI" id="CHEBI:29748"/>
        <dbReference type="ChEBI" id="CHEBI:29985"/>
        <dbReference type="ChEBI" id="CHEBI:58359"/>
        <dbReference type="EC" id="4.1.3.27"/>
    </reaction>
</comment>
<dbReference type="GO" id="GO:0000162">
    <property type="term" value="P:L-tryptophan biosynthetic process"/>
    <property type="evidence" value="ECO:0007669"/>
    <property type="project" value="UniProtKB-UniPathway"/>
</dbReference>
<dbReference type="EC" id="4.1.3.27" evidence="3 11"/>
<sequence length="524" mass="58235">MNKQNTTLAHFSFLDSPINYQQDPTLLFNHLCQEVPATMLLESAEINSKANLQSLLIVASALRIRAFGQRVEIEALTPNGENLLPIMAEQLADKALRCELSAQHLTINFGQPSHELDEDSRLKSASCLDVLRLLPTLAQASTQQPENLFIGGLFAYDLIASFESLPATKTINQCPDYCFFVAEHYLVIDHQNQAARLKSCFFTDNVEQQQTIKQRHDEIISACRPFLSPLALGTTETFAVHTNKSDEQYCAVVNSMKEAIYRGDIFQVVPSRKFSVPCPYPLIAYQKLKAQNPSPYMFFMQDNDFSLFGASPESALKYSSSTRKVEIYPIAGTRPRGRDASGAIDLDLDSRIELSMRTDHKELAEHFMLVDLARNDLARICEAGSRYVANLTKVDRYSFVMHLVSHVVGTLRADLDIFHAYQACMNMGTLTGAPKVRAMQLIAEYEQERRGSYGGAVGYFTGKGDFDTCIVIRSAYVENGVATVQAGGGVVLDSSPQGEADETRNKARAVIRAIAQAHQAEELF</sequence>
<evidence type="ECO:0000313" key="17">
    <source>
        <dbReference type="Proteomes" id="UP000179588"/>
    </source>
</evidence>
<feature type="binding site" evidence="12">
    <location>
        <begin position="487"/>
        <end position="489"/>
    </location>
    <ligand>
        <name>chorismate</name>
        <dbReference type="ChEBI" id="CHEBI:29748"/>
    </ligand>
</feature>
<dbReference type="PIRSF" id="PIRSF001373">
    <property type="entry name" value="TrpE"/>
    <property type="match status" value="1"/>
</dbReference>
<keyword evidence="5 13" id="KW-0479">Metal-binding</keyword>
<dbReference type="Gene3D" id="3.60.120.10">
    <property type="entry name" value="Anthranilate synthase"/>
    <property type="match status" value="1"/>
</dbReference>
<dbReference type="Pfam" id="PF00425">
    <property type="entry name" value="Chorismate_bind"/>
    <property type="match status" value="1"/>
</dbReference>
<dbReference type="GO" id="GO:0046872">
    <property type="term" value="F:metal ion binding"/>
    <property type="evidence" value="ECO:0007669"/>
    <property type="project" value="UniProtKB-KW"/>
</dbReference>
<dbReference type="InterPro" id="IPR006805">
    <property type="entry name" value="Anth_synth_I_N"/>
</dbReference>
<dbReference type="NCBIfam" id="TIGR00565">
    <property type="entry name" value="trpE_proteo"/>
    <property type="match status" value="1"/>
</dbReference>
<evidence type="ECO:0000256" key="11">
    <source>
        <dbReference type="PIRNR" id="PIRNR001373"/>
    </source>
</evidence>
<comment type="cofactor">
    <cofactor evidence="13">
        <name>Mg(2+)</name>
        <dbReference type="ChEBI" id="CHEBI:18420"/>
    </cofactor>
    <text evidence="13">Binds 1 Mg(2+) ion per subunit.</text>
</comment>
<evidence type="ECO:0000256" key="9">
    <source>
        <dbReference type="ARBA" id="ARBA00025634"/>
    </source>
</evidence>
<comment type="similarity">
    <text evidence="2 11">Belongs to the anthranilate synthase component I family.</text>
</comment>
<accession>A0A1S1HPB2</accession>
<evidence type="ECO:0000256" key="2">
    <source>
        <dbReference type="ARBA" id="ARBA00009562"/>
    </source>
</evidence>
<evidence type="ECO:0000256" key="6">
    <source>
        <dbReference type="ARBA" id="ARBA00022822"/>
    </source>
</evidence>
<organism evidence="16 17">
    <name type="scientific">Providencia stuartii</name>
    <dbReference type="NCBI Taxonomy" id="588"/>
    <lineage>
        <taxon>Bacteria</taxon>
        <taxon>Pseudomonadati</taxon>
        <taxon>Pseudomonadota</taxon>
        <taxon>Gammaproteobacteria</taxon>
        <taxon>Enterobacterales</taxon>
        <taxon>Morganellaceae</taxon>
        <taxon>Providencia</taxon>
    </lineage>
</organism>